<feature type="transmembrane region" description="Helical" evidence="11">
    <location>
        <begin position="483"/>
        <end position="503"/>
    </location>
</feature>
<evidence type="ECO:0000259" key="13">
    <source>
        <dbReference type="Pfam" id="PF13721"/>
    </source>
</evidence>
<dbReference type="Proteomes" id="UP000275461">
    <property type="component" value="Unassembled WGS sequence"/>
</dbReference>
<dbReference type="GO" id="GO:0065002">
    <property type="term" value="P:intracellular protein transmembrane transport"/>
    <property type="evidence" value="ECO:0007669"/>
    <property type="project" value="UniProtKB-UniRule"/>
</dbReference>
<dbReference type="EMBL" id="RCDA01000001">
    <property type="protein sequence ID" value="RLK50186.1"/>
    <property type="molecule type" value="Genomic_DNA"/>
</dbReference>
<feature type="transmembrane region" description="Helical" evidence="11">
    <location>
        <begin position="7"/>
        <end position="28"/>
    </location>
</feature>
<dbReference type="OrthoDB" id="9805019at2"/>
<dbReference type="AlphaFoldDB" id="A0A498C7T0"/>
<dbReference type="SUPFAM" id="SSF82866">
    <property type="entry name" value="Multidrug efflux transporter AcrB transmembrane domain"/>
    <property type="match status" value="1"/>
</dbReference>
<dbReference type="Pfam" id="PF22599">
    <property type="entry name" value="SecDF_P1_head"/>
    <property type="match status" value="1"/>
</dbReference>
<protein>
    <recommendedName>
        <fullName evidence="10 11">Protein translocase subunit SecD</fullName>
    </recommendedName>
</protein>
<evidence type="ECO:0000256" key="9">
    <source>
        <dbReference type="ARBA" id="ARBA00060774"/>
    </source>
</evidence>
<reference evidence="16 17" key="1">
    <citation type="submission" date="2018-10" db="EMBL/GenBank/DDBJ databases">
        <title>Genomic Encyclopedia of Type Strains, Phase IV (KMG-IV): sequencing the most valuable type-strain genomes for metagenomic binning, comparative biology and taxonomic classification.</title>
        <authorList>
            <person name="Goeker M."/>
        </authorList>
    </citation>
    <scope>NUCLEOTIDE SEQUENCE [LARGE SCALE GENOMIC DNA]</scope>
    <source>
        <strain evidence="16 17">DSM 12769</strain>
    </source>
</reference>
<dbReference type="FunFam" id="1.20.1640.10:FF:000004">
    <property type="entry name" value="Protein translocase subunit SecD"/>
    <property type="match status" value="1"/>
</dbReference>
<comment type="function">
    <text evidence="11">Part of the Sec protein translocase complex. Interacts with the SecYEG preprotein conducting channel. SecDF uses the proton motive force (PMF) to complete protein translocation after the ATP-dependent function of SecA.</text>
</comment>
<dbReference type="NCBIfam" id="TIGR01129">
    <property type="entry name" value="secD"/>
    <property type="match status" value="1"/>
</dbReference>
<dbReference type="NCBIfam" id="TIGR00916">
    <property type="entry name" value="2A0604s01"/>
    <property type="match status" value="1"/>
</dbReference>
<evidence type="ECO:0000256" key="8">
    <source>
        <dbReference type="ARBA" id="ARBA00023136"/>
    </source>
</evidence>
<dbReference type="Gene3D" id="1.20.1640.10">
    <property type="entry name" value="Multidrug efflux transporter AcrB transmembrane domain"/>
    <property type="match status" value="1"/>
</dbReference>
<dbReference type="RefSeq" id="WP_121440693.1">
    <property type="nucleotide sequence ID" value="NZ_RCDA01000001.1"/>
</dbReference>
<dbReference type="InterPro" id="IPR005791">
    <property type="entry name" value="SecD"/>
</dbReference>
<feature type="transmembrane region" description="Helical" evidence="11">
    <location>
        <begin position="509"/>
        <end position="530"/>
    </location>
</feature>
<feature type="domain" description="Protein translocase subunit SecDF P1" evidence="14">
    <location>
        <begin position="229"/>
        <end position="287"/>
    </location>
</feature>
<accession>A0A498C7T0</accession>
<evidence type="ECO:0000256" key="1">
    <source>
        <dbReference type="ARBA" id="ARBA00004651"/>
    </source>
</evidence>
<dbReference type="GO" id="GO:0005886">
    <property type="term" value="C:plasma membrane"/>
    <property type="evidence" value="ECO:0007669"/>
    <property type="project" value="UniProtKB-SubCell"/>
</dbReference>
<dbReference type="GO" id="GO:0006605">
    <property type="term" value="P:protein targeting"/>
    <property type="evidence" value="ECO:0007669"/>
    <property type="project" value="UniProtKB-UniRule"/>
</dbReference>
<gene>
    <name evidence="11" type="primary">secD</name>
    <name evidence="16" type="ORF">DFR31_0076</name>
</gene>
<dbReference type="InterPro" id="IPR048634">
    <property type="entry name" value="SecD_SecF_C"/>
</dbReference>
<feature type="domain" description="SecD export protein N-terminal TM" evidence="13">
    <location>
        <begin position="1"/>
        <end position="102"/>
    </location>
</feature>
<dbReference type="HAMAP" id="MF_01463_B">
    <property type="entry name" value="SecD_B"/>
    <property type="match status" value="1"/>
</dbReference>
<comment type="subunit">
    <text evidence="11">Forms a complex with SecF. Part of the essential Sec protein translocation apparatus which comprises SecA, SecYEG and auxiliary proteins SecDF-YajC and YidC.</text>
</comment>
<keyword evidence="7 11" id="KW-0811">Translocation</keyword>
<evidence type="ECO:0000256" key="11">
    <source>
        <dbReference type="HAMAP-Rule" id="MF_01463"/>
    </source>
</evidence>
<dbReference type="Pfam" id="PF21760">
    <property type="entry name" value="SecD_1st"/>
    <property type="match status" value="1"/>
</dbReference>
<comment type="similarity">
    <text evidence="9 11">Belongs to the SecD/SecF family. SecD subfamily.</text>
</comment>
<dbReference type="Pfam" id="PF07549">
    <property type="entry name" value="Sec_GG"/>
    <property type="match status" value="1"/>
</dbReference>
<dbReference type="FunFam" id="3.30.1360.200:FF:000001">
    <property type="entry name" value="Protein translocase subunit SecD"/>
    <property type="match status" value="1"/>
</dbReference>
<dbReference type="InterPro" id="IPR055344">
    <property type="entry name" value="SecD_SecF_C_bact"/>
</dbReference>
<evidence type="ECO:0000259" key="12">
    <source>
        <dbReference type="Pfam" id="PF02355"/>
    </source>
</evidence>
<dbReference type="PANTHER" id="PTHR30081">
    <property type="entry name" value="PROTEIN-EXPORT MEMBRANE PROTEIN SEC"/>
    <property type="match status" value="1"/>
</dbReference>
<feature type="transmembrane region" description="Helical" evidence="11">
    <location>
        <begin position="459"/>
        <end position="478"/>
    </location>
</feature>
<dbReference type="Gene3D" id="3.30.70.3400">
    <property type="match status" value="2"/>
</dbReference>
<keyword evidence="6 11" id="KW-1133">Transmembrane helix</keyword>
<evidence type="ECO:0000256" key="6">
    <source>
        <dbReference type="ARBA" id="ARBA00022989"/>
    </source>
</evidence>
<dbReference type="Pfam" id="PF02355">
    <property type="entry name" value="SecD_SecF_C"/>
    <property type="match status" value="1"/>
</dbReference>
<dbReference type="GO" id="GO:0015450">
    <property type="term" value="F:protein-transporting ATPase activity"/>
    <property type="evidence" value="ECO:0007669"/>
    <property type="project" value="InterPro"/>
</dbReference>
<dbReference type="Pfam" id="PF13721">
    <property type="entry name" value="SecD-TM1"/>
    <property type="match status" value="1"/>
</dbReference>
<evidence type="ECO:0000256" key="2">
    <source>
        <dbReference type="ARBA" id="ARBA00022448"/>
    </source>
</evidence>
<keyword evidence="8 11" id="KW-0472">Membrane</keyword>
<comment type="subcellular location">
    <subcellularLocation>
        <location evidence="1 11">Cell membrane</location>
        <topology evidence="1 11">Multi-pass membrane protein</topology>
    </subcellularLocation>
</comment>
<dbReference type="InterPro" id="IPR022813">
    <property type="entry name" value="SecD/SecF_arch_bac"/>
</dbReference>
<proteinExistence type="inferred from homology"/>
<dbReference type="InterPro" id="IPR027398">
    <property type="entry name" value="SecD-TM"/>
</dbReference>
<organism evidence="16 17">
    <name type="scientific">Alkalispirillum mobile</name>
    <dbReference type="NCBI Taxonomy" id="85925"/>
    <lineage>
        <taxon>Bacteria</taxon>
        <taxon>Pseudomonadati</taxon>
        <taxon>Pseudomonadota</taxon>
        <taxon>Gammaproteobacteria</taxon>
        <taxon>Chromatiales</taxon>
        <taxon>Ectothiorhodospiraceae</taxon>
        <taxon>Alkalispirillum</taxon>
    </lineage>
</organism>
<keyword evidence="4 11" id="KW-0812">Transmembrane</keyword>
<dbReference type="InterPro" id="IPR022646">
    <property type="entry name" value="SecD/SecF_CS"/>
</dbReference>
<feature type="transmembrane region" description="Helical" evidence="11">
    <location>
        <begin position="551"/>
        <end position="576"/>
    </location>
</feature>
<keyword evidence="2 11" id="KW-0813">Transport</keyword>
<dbReference type="FunFam" id="3.30.70.3400:FF:000003">
    <property type="entry name" value="Preprotein translocase subunit SecD"/>
    <property type="match status" value="1"/>
</dbReference>
<keyword evidence="17" id="KW-1185">Reference proteome</keyword>
<evidence type="ECO:0000313" key="17">
    <source>
        <dbReference type="Proteomes" id="UP000275461"/>
    </source>
</evidence>
<dbReference type="InterPro" id="IPR054384">
    <property type="entry name" value="SecDF_P1_head"/>
</dbReference>
<feature type="domain" description="Protein export membrane protein SecD/SecF C-terminal" evidence="12">
    <location>
        <begin position="439"/>
        <end position="605"/>
    </location>
</feature>
<dbReference type="InterPro" id="IPR048631">
    <property type="entry name" value="SecD_1st"/>
</dbReference>
<keyword evidence="5 11" id="KW-0653">Protein transport</keyword>
<keyword evidence="3 11" id="KW-1003">Cell membrane</keyword>
<evidence type="ECO:0000256" key="3">
    <source>
        <dbReference type="ARBA" id="ARBA00022475"/>
    </source>
</evidence>
<evidence type="ECO:0000256" key="7">
    <source>
        <dbReference type="ARBA" id="ARBA00023010"/>
    </source>
</evidence>
<sequence length="621" mass="68327">MNRYPLWKYLILIVVIGIGVLYALPNLFGEDPTLQISTADGEPPDQETQQELLRFLEEEGLNPTGAETLEGLYLIRFESVDDQMEAADRVSAKLGRDYTVAMTLTPATPNWLRALNAEPMYLGLDLRGGVHFLLEVDVNALKEQTVERHVNDFRTVLRQNRIRYGQVEAYDDLAVRVSFREAPAREEAQRLLQEDFDELEFDQEESDGNFYLIARVSEEELDELIQFSVSQNITTLRNRVDELGVAEPVIQRQGAERIVVQLPGVQDPARAKEILGATATLEFRLVDMENYPFDGDPDSPRIPPSSELFQERDGGHVVLQRDVMMTGDRIVHAASGLDQETGGPQVNIRLSGAAGRQFNRITRDHVGDLMAVVFIERQSEMVLVNDEPQREVTEVREVISVANIREPLGSSFRITGLDSSSEARNLALLLRAGALAAPIDIVEERTIGPSLGAENVRQGFLAVVIGFALVVVFMALYYRVFGLVANLALITNLVLIVAILSLLQATLTLPGIAGIVLTVGMAVDANVLIFQRIREELHAGSSIQRAISEGYGKAFSTIADANVTTLIAAVVLFVFGTGPVQGFAVTLSIGLVTSMFTAILGTRAVINLIYGGNKRVEALKI</sequence>
<evidence type="ECO:0000313" key="16">
    <source>
        <dbReference type="EMBL" id="RLK50186.1"/>
    </source>
</evidence>
<feature type="domain" description="SecDF P1 head subdomain" evidence="15">
    <location>
        <begin position="307"/>
        <end position="437"/>
    </location>
</feature>
<dbReference type="InterPro" id="IPR001036">
    <property type="entry name" value="Acrflvin-R"/>
</dbReference>
<dbReference type="GO" id="GO:0043952">
    <property type="term" value="P:protein transport by the Sec complex"/>
    <property type="evidence" value="ECO:0007669"/>
    <property type="project" value="UniProtKB-UniRule"/>
</dbReference>
<evidence type="ECO:0000256" key="10">
    <source>
        <dbReference type="ARBA" id="ARBA00068220"/>
    </source>
</evidence>
<evidence type="ECO:0000256" key="4">
    <source>
        <dbReference type="ARBA" id="ARBA00022692"/>
    </source>
</evidence>
<evidence type="ECO:0000256" key="5">
    <source>
        <dbReference type="ARBA" id="ARBA00022927"/>
    </source>
</evidence>
<comment type="caution">
    <text evidence="16">The sequence shown here is derived from an EMBL/GenBank/DDBJ whole genome shotgun (WGS) entry which is preliminary data.</text>
</comment>
<dbReference type="PRINTS" id="PR00702">
    <property type="entry name" value="ACRIFLAVINRP"/>
</dbReference>
<evidence type="ECO:0000259" key="14">
    <source>
        <dbReference type="Pfam" id="PF21760"/>
    </source>
</evidence>
<name>A0A498C7T0_9GAMM</name>
<dbReference type="Gene3D" id="3.30.1360.200">
    <property type="match status" value="1"/>
</dbReference>
<dbReference type="PANTHER" id="PTHR30081:SF1">
    <property type="entry name" value="PROTEIN TRANSLOCASE SUBUNIT SECD"/>
    <property type="match status" value="1"/>
</dbReference>
<evidence type="ECO:0000259" key="15">
    <source>
        <dbReference type="Pfam" id="PF22599"/>
    </source>
</evidence>
<feature type="transmembrane region" description="Helical" evidence="11">
    <location>
        <begin position="582"/>
        <end position="606"/>
    </location>
</feature>